<dbReference type="OrthoDB" id="10330258at2759"/>
<dbReference type="AlphaFoldDB" id="A0A0L0VE56"/>
<keyword evidence="4" id="KW-1185">Reference proteome</keyword>
<feature type="compositionally biased region" description="Acidic residues" evidence="1">
    <location>
        <begin position="10"/>
        <end position="19"/>
    </location>
</feature>
<evidence type="ECO:0000256" key="1">
    <source>
        <dbReference type="SAM" id="MobiDB-lite"/>
    </source>
</evidence>
<dbReference type="Proteomes" id="UP000054564">
    <property type="component" value="Unassembled WGS sequence"/>
</dbReference>
<dbReference type="Pfam" id="PF20515">
    <property type="entry name" value="2OG-FeII_Oxy_6"/>
    <property type="match status" value="1"/>
</dbReference>
<dbReference type="STRING" id="1165861.A0A0L0VE56"/>
<reference evidence="4" key="1">
    <citation type="submission" date="2014-03" db="EMBL/GenBank/DDBJ databases">
        <title>The Genome Sequence of Puccinia striiformis f. sp. tritici PST-78.</title>
        <authorList>
            <consortium name="The Broad Institute Genome Sequencing Platform"/>
            <person name="Cuomo C."/>
            <person name="Hulbert S."/>
            <person name="Chen X."/>
            <person name="Walker B."/>
            <person name="Young S.K."/>
            <person name="Zeng Q."/>
            <person name="Gargeya S."/>
            <person name="Fitzgerald M."/>
            <person name="Haas B."/>
            <person name="Abouelleil A."/>
            <person name="Alvarado L."/>
            <person name="Arachchi H.M."/>
            <person name="Berlin A.M."/>
            <person name="Chapman S.B."/>
            <person name="Goldberg J."/>
            <person name="Griggs A."/>
            <person name="Gujja S."/>
            <person name="Hansen M."/>
            <person name="Howarth C."/>
            <person name="Imamovic A."/>
            <person name="Larimer J."/>
            <person name="McCowan C."/>
            <person name="Montmayeur A."/>
            <person name="Murphy C."/>
            <person name="Neiman D."/>
            <person name="Pearson M."/>
            <person name="Priest M."/>
            <person name="Roberts A."/>
            <person name="Saif S."/>
            <person name="Shea T."/>
            <person name="Sisk P."/>
            <person name="Sykes S."/>
            <person name="Wortman J."/>
            <person name="Nusbaum C."/>
            <person name="Birren B."/>
        </authorList>
    </citation>
    <scope>NUCLEOTIDE SEQUENCE [LARGE SCALE GENOMIC DNA]</scope>
    <source>
        <strain evidence="4">race PST-78</strain>
    </source>
</reference>
<evidence type="ECO:0000259" key="2">
    <source>
        <dbReference type="Pfam" id="PF20515"/>
    </source>
</evidence>
<name>A0A0L0VE56_9BASI</name>
<gene>
    <name evidence="3" type="ORF">PSTG_09109</name>
</gene>
<dbReference type="InterPro" id="IPR046798">
    <property type="entry name" value="2OG-FeII_Oxy_6"/>
</dbReference>
<feature type="region of interest" description="Disordered" evidence="1">
    <location>
        <begin position="1"/>
        <end position="41"/>
    </location>
</feature>
<feature type="domain" description="Tet-like 2OG-Fe(II) oxygenase" evidence="2">
    <location>
        <begin position="60"/>
        <end position="120"/>
    </location>
</feature>
<protein>
    <recommendedName>
        <fullName evidence="2">Tet-like 2OG-Fe(II) oxygenase domain-containing protein</fullName>
    </recommendedName>
</protein>
<comment type="caution">
    <text evidence="3">The sequence shown here is derived from an EMBL/GenBank/DDBJ whole genome shotgun (WGS) entry which is preliminary data.</text>
</comment>
<sequence>MDQVNPREDVESDDEGDSSDDVKSSGELEPSDETDSSQKNQDRFIAYIEFTRAEELSDPQEQELNFLTTFLQESSRFVAPVKGIRKIFWGKMFSIGWRKSQTHGEAAGRFLKSVAIIKNPLGSPK</sequence>
<proteinExistence type="predicted"/>
<dbReference type="EMBL" id="AJIL01000066">
    <property type="protein sequence ID" value="KNE97558.1"/>
    <property type="molecule type" value="Genomic_DNA"/>
</dbReference>
<organism evidence="3 4">
    <name type="scientific">Puccinia striiformis f. sp. tritici PST-78</name>
    <dbReference type="NCBI Taxonomy" id="1165861"/>
    <lineage>
        <taxon>Eukaryota</taxon>
        <taxon>Fungi</taxon>
        <taxon>Dikarya</taxon>
        <taxon>Basidiomycota</taxon>
        <taxon>Pucciniomycotina</taxon>
        <taxon>Pucciniomycetes</taxon>
        <taxon>Pucciniales</taxon>
        <taxon>Pucciniaceae</taxon>
        <taxon>Puccinia</taxon>
    </lineage>
</organism>
<evidence type="ECO:0000313" key="4">
    <source>
        <dbReference type="Proteomes" id="UP000054564"/>
    </source>
</evidence>
<accession>A0A0L0VE56</accession>
<evidence type="ECO:0000313" key="3">
    <source>
        <dbReference type="EMBL" id="KNE97558.1"/>
    </source>
</evidence>